<evidence type="ECO:0000259" key="4">
    <source>
        <dbReference type="Pfam" id="PF12887"/>
    </source>
</evidence>
<accession>A0A0D9QG48</accession>
<dbReference type="Pfam" id="PF12887">
    <property type="entry name" value="SICA_alpha"/>
    <property type="match status" value="1"/>
</dbReference>
<feature type="signal peptide" evidence="2">
    <location>
        <begin position="1"/>
        <end position="18"/>
    </location>
</feature>
<protein>
    <recommendedName>
        <fullName evidence="7">Schizont-infected cell agglutination C-terminal domain-containing protein</fullName>
    </recommendedName>
</protein>
<dbReference type="Pfam" id="PF12879">
    <property type="entry name" value="SICA_C"/>
    <property type="match status" value="1"/>
</dbReference>
<feature type="domain" description="Schizont-infected cell agglutination extracellular alpha" evidence="4">
    <location>
        <begin position="22"/>
        <end position="184"/>
    </location>
</feature>
<evidence type="ECO:0000256" key="1">
    <source>
        <dbReference type="SAM" id="MobiDB-lite"/>
    </source>
</evidence>
<dbReference type="VEuPathDB" id="PlasmoDB:AK88_04297"/>
<name>A0A0D9QG48_PLAFR</name>
<feature type="region of interest" description="Disordered" evidence="1">
    <location>
        <begin position="267"/>
        <end position="576"/>
    </location>
</feature>
<dbReference type="OrthoDB" id="375150at2759"/>
<feature type="compositionally biased region" description="Low complexity" evidence="1">
    <location>
        <begin position="438"/>
        <end position="450"/>
    </location>
</feature>
<feature type="compositionally biased region" description="Basic and acidic residues" evidence="1">
    <location>
        <begin position="416"/>
        <end position="425"/>
    </location>
</feature>
<feature type="compositionally biased region" description="Basic and acidic residues" evidence="1">
    <location>
        <begin position="312"/>
        <end position="346"/>
    </location>
</feature>
<evidence type="ECO:0000313" key="6">
    <source>
        <dbReference type="Proteomes" id="UP000054561"/>
    </source>
</evidence>
<feature type="region of interest" description="Disordered" evidence="1">
    <location>
        <begin position="766"/>
        <end position="797"/>
    </location>
</feature>
<proteinExistence type="predicted"/>
<feature type="compositionally biased region" description="Low complexity" evidence="1">
    <location>
        <begin position="558"/>
        <end position="571"/>
    </location>
</feature>
<feature type="compositionally biased region" description="Pro residues" evidence="1">
    <location>
        <begin position="350"/>
        <end position="365"/>
    </location>
</feature>
<keyword evidence="2" id="KW-0732">Signal</keyword>
<gene>
    <name evidence="5" type="ORF">AK88_04297</name>
</gene>
<feature type="compositionally biased region" description="Low complexity" evidence="1">
    <location>
        <begin position="491"/>
        <end position="523"/>
    </location>
</feature>
<evidence type="ECO:0000259" key="3">
    <source>
        <dbReference type="Pfam" id="PF12879"/>
    </source>
</evidence>
<feature type="chain" id="PRO_5002343786" description="Schizont-infected cell agglutination C-terminal domain-containing protein" evidence="2">
    <location>
        <begin position="19"/>
        <end position="1177"/>
    </location>
</feature>
<evidence type="ECO:0000256" key="2">
    <source>
        <dbReference type="SAM" id="SignalP"/>
    </source>
</evidence>
<organism evidence="5 6">
    <name type="scientific">Plasmodium fragile</name>
    <dbReference type="NCBI Taxonomy" id="5857"/>
    <lineage>
        <taxon>Eukaryota</taxon>
        <taxon>Sar</taxon>
        <taxon>Alveolata</taxon>
        <taxon>Apicomplexa</taxon>
        <taxon>Aconoidasida</taxon>
        <taxon>Haemosporida</taxon>
        <taxon>Plasmodiidae</taxon>
        <taxon>Plasmodium</taxon>
        <taxon>Plasmodium (Plasmodium)</taxon>
    </lineage>
</organism>
<reference evidence="5 6" key="1">
    <citation type="submission" date="2014-03" db="EMBL/GenBank/DDBJ databases">
        <title>The Genome Sequence of Plasmodium fragile nilgiri.</title>
        <authorList>
            <consortium name="The Broad Institute Genomics Platform"/>
            <consortium name="The Broad Institute Genome Sequencing Center for Infectious Disease"/>
            <person name="Neafsey D."/>
            <person name="Duraisingh M."/>
            <person name="Young S.K."/>
            <person name="Zeng Q."/>
            <person name="Gargeya S."/>
            <person name="Abouelleil A."/>
            <person name="Alvarado L."/>
            <person name="Chapman S.B."/>
            <person name="Gainer-Dewar J."/>
            <person name="Goldberg J."/>
            <person name="Griggs A."/>
            <person name="Gujja S."/>
            <person name="Hansen M."/>
            <person name="Howarth C."/>
            <person name="Imamovic A."/>
            <person name="Larimer J."/>
            <person name="Pearson M."/>
            <person name="Poon T.W."/>
            <person name="Priest M."/>
            <person name="Roberts A."/>
            <person name="Saif S."/>
            <person name="Shea T."/>
            <person name="Sykes S."/>
            <person name="Wortman J."/>
            <person name="Nusbaum C."/>
            <person name="Birren B."/>
        </authorList>
    </citation>
    <scope>NUCLEOTIDE SEQUENCE [LARGE SCALE GENOMIC DNA]</scope>
    <source>
        <strain evidence="6">nilgiri</strain>
    </source>
</reference>
<feature type="compositionally biased region" description="Pro residues" evidence="1">
    <location>
        <begin position="476"/>
        <end position="490"/>
    </location>
</feature>
<dbReference type="InterPro" id="IPR024288">
    <property type="entry name" value="SICA_C"/>
</dbReference>
<feature type="compositionally biased region" description="Basic and acidic residues" evidence="1">
    <location>
        <begin position="460"/>
        <end position="469"/>
    </location>
</feature>
<keyword evidence="6" id="KW-1185">Reference proteome</keyword>
<dbReference type="RefSeq" id="XP_012337330.1">
    <property type="nucleotide sequence ID" value="XM_012481907.1"/>
</dbReference>
<feature type="compositionally biased region" description="Gly residues" evidence="1">
    <location>
        <begin position="372"/>
        <end position="389"/>
    </location>
</feature>
<dbReference type="Proteomes" id="UP000054561">
    <property type="component" value="Unassembled WGS sequence"/>
</dbReference>
<feature type="compositionally biased region" description="Pro residues" evidence="1">
    <location>
        <begin position="543"/>
        <end position="557"/>
    </location>
</feature>
<evidence type="ECO:0000313" key="5">
    <source>
        <dbReference type="EMBL" id="KJP86040.1"/>
    </source>
</evidence>
<dbReference type="OMA" id="CATHACD"/>
<dbReference type="GeneID" id="24269611"/>
<dbReference type="AlphaFoldDB" id="A0A0D9QG48"/>
<feature type="compositionally biased region" description="Polar residues" evidence="1">
    <location>
        <begin position="766"/>
        <end position="787"/>
    </location>
</feature>
<sequence>MSYAALGVLLAHYVLTRGLVDRPEQYKEFLRTDVTELLEEFVEYMENEDLDDLAANCLNVGYRSLSRNDILVAQKVADRLMCTLMSRALFFMNRWSPGSASADDTDPKNEPLKEHIRCAIVNVFMYILLESPCKSQMGIDNAWYTMDQLETGSPGLLTQGKCHQGVFANIQIQDFNMQQMIKNWLKSNGRVKGKIEGPRIQRICTKSLAELGVARKDANDMDDKIELQEEEKDAIRELGQQLKAIVHEVKKEVQQCEQANGACMKSIHNVSRSNPDDDVNEDQERNPDAGGTPAPNGAEEKTVPVAPPTKPEAPRAKVPEVTKDVIPEKHGPTKGTGEEGVARSDESAPAPVPPPPPEAPPPVSPPDSSAAAGGGTSVVGQGPDQGPGLGQQPPPPSPDNDATEAGAGAVTPASKDTQETGKEYVPEDDDLVNVKLRGSSGSISVVTSTTYNSGAPSQEDIERYGETADTKSPVTVPEPPPEPEPEPPAPSSAGSTATSSDTTTPSPAAATPSTGPAGAGTTSAKKDDDAGDSNPVVDGGNDDPPPLNPPKPKPNPNPDQAGSSGNNSNGGVPSFDLDKIFPKNIRIAAGGGFTPPITTPGSSTTSGATQGDYAVPDLTADVITATTPVLFFLSAVIVALLGYSLWKYFAYLGKTPRRTYRTVRDVPSPPLDEEILDHLQRGELTPPDYGYTMVRHTRPGTLPDRRPRPPCVHKRTIIELHLEVLNECEAADWEHGKHDFYGILVQAFARDLEQDEETNNNILGVSTSDHGSAGTNVSATVHPSTDSDATDSCPPNEDDPWSCMETIQFATDPCPPHDPDPWSCMHTIPLATDRAAPNDADPDPWSCMEHIQLETDTCATHACDPWSCMEKIQLATDPCAPNEHDPDPWSCMETIQLQTDPCPPNDPDPWNCMEPIPLESDPCAPNEHDPWSCMETIEFATDPCPPNAADPAPWRCMERIQLERDPCAPHDPDPWSCMENIDLDAEQNAHSHPDHVTSYCTHWIPWIDRHKHLLQQCTTQPWFSQLTSEWKQYLREHMAADEVSGNSELGEAATMQMQKLRLWKQWVAQQHALMHIYGEDEWFQHLLNNVQEETVSEKGEVSVVDQDFDVEKVMGTADMLRVQHIPRMQPLNKQPYMKKRLTAKLWILLLASVIEKCEIESSMHDRELYVDALLEQL</sequence>
<evidence type="ECO:0008006" key="7">
    <source>
        <dbReference type="Google" id="ProtNLM"/>
    </source>
</evidence>
<dbReference type="InterPro" id="IPR024290">
    <property type="entry name" value="SICA_extracell_a"/>
</dbReference>
<dbReference type="EMBL" id="KQ001703">
    <property type="protein sequence ID" value="KJP86040.1"/>
    <property type="molecule type" value="Genomic_DNA"/>
</dbReference>
<feature type="region of interest" description="Disordered" evidence="1">
    <location>
        <begin position="687"/>
        <end position="708"/>
    </location>
</feature>
<feature type="domain" description="Schizont-infected cell agglutination C-terminal" evidence="3">
    <location>
        <begin position="647"/>
        <end position="752"/>
    </location>
</feature>